<dbReference type="UniPathway" id="UPA00803"/>
<keyword evidence="12" id="KW-0125">Carotenoid biosynthesis</keyword>
<keyword evidence="13" id="KW-0274">FAD</keyword>
<dbReference type="GO" id="GO:0031969">
    <property type="term" value="C:chloroplast membrane"/>
    <property type="evidence" value="ECO:0007669"/>
    <property type="project" value="UniProtKB-SubCell"/>
</dbReference>
<evidence type="ECO:0000256" key="15">
    <source>
        <dbReference type="ARBA" id="ARBA00022946"/>
    </source>
</evidence>
<keyword evidence="16" id="KW-0520">NAD</keyword>
<evidence type="ECO:0000256" key="9">
    <source>
        <dbReference type="ARBA" id="ARBA00022528"/>
    </source>
</evidence>
<evidence type="ECO:0000256" key="14">
    <source>
        <dbReference type="ARBA" id="ARBA00022857"/>
    </source>
</evidence>
<reference evidence="21" key="1">
    <citation type="submission" date="2015-08" db="EMBL/GenBank/DDBJ databases">
        <authorList>
            <person name="Babu N.S."/>
            <person name="Beckwith C.J."/>
            <person name="Beseler K.G."/>
            <person name="Brison A."/>
            <person name="Carone J.V."/>
            <person name="Caskin T.P."/>
            <person name="Diamond M."/>
            <person name="Durham M.E."/>
            <person name="Foxe J.M."/>
            <person name="Go M."/>
            <person name="Henderson B.A."/>
            <person name="Jones I.B."/>
            <person name="McGettigan J.A."/>
            <person name="Micheletti S.J."/>
            <person name="Nasrallah M.E."/>
            <person name="Ortiz D."/>
            <person name="Piller C.R."/>
            <person name="Privatt S.R."/>
            <person name="Schneider S.L."/>
            <person name="Sharp S."/>
            <person name="Smith T.C."/>
            <person name="Stanton J.D."/>
            <person name="Ullery H.E."/>
            <person name="Wilson R.J."/>
            <person name="Serrano M.G."/>
            <person name="Buck G."/>
            <person name="Lee V."/>
            <person name="Wang Y."/>
            <person name="Carvalho R."/>
            <person name="Voegtly L."/>
            <person name="Shi R."/>
            <person name="Duckworth R."/>
            <person name="Johnson A."/>
            <person name="Loviza R."/>
            <person name="Walstead R."/>
            <person name="Shah Z."/>
            <person name="Kiflezghi M."/>
            <person name="Wade K."/>
            <person name="Ball S.L."/>
            <person name="Bradley K.W."/>
            <person name="Asai D.J."/>
            <person name="Bowman C.A."/>
            <person name="Russell D.A."/>
            <person name="Pope W.H."/>
            <person name="Jacobs-Sera D."/>
            <person name="Hendrix R.W."/>
            <person name="Hatfull G.F."/>
        </authorList>
    </citation>
    <scope>NUCLEOTIDE SEQUENCE</scope>
</reference>
<evidence type="ECO:0000256" key="3">
    <source>
        <dbReference type="ARBA" id="ARBA00001937"/>
    </source>
</evidence>
<dbReference type="PRINTS" id="PR00411">
    <property type="entry name" value="PNDRDTASEI"/>
</dbReference>
<keyword evidence="10" id="KW-0285">Flavoprotein</keyword>
<dbReference type="GO" id="GO:0016491">
    <property type="term" value="F:oxidoreductase activity"/>
    <property type="evidence" value="ECO:0007669"/>
    <property type="project" value="InterPro"/>
</dbReference>
<keyword evidence="18" id="KW-0413">Isomerase</keyword>
<feature type="domain" description="Amine oxidase" evidence="20">
    <location>
        <begin position="85"/>
        <end position="573"/>
    </location>
</feature>
<evidence type="ECO:0000256" key="6">
    <source>
        <dbReference type="ARBA" id="ARBA00004900"/>
    </source>
</evidence>
<keyword evidence="17" id="KW-0472">Membrane</keyword>
<dbReference type="InterPro" id="IPR014101">
    <property type="entry name" value="CrtISO"/>
</dbReference>
<organism evidence="21">
    <name type="scientific">Auxenochlorella protothecoides</name>
    <name type="common">Green microalga</name>
    <name type="synonym">Chlorella protothecoides</name>
    <dbReference type="NCBI Taxonomy" id="3075"/>
    <lineage>
        <taxon>Eukaryota</taxon>
        <taxon>Viridiplantae</taxon>
        <taxon>Chlorophyta</taxon>
        <taxon>core chlorophytes</taxon>
        <taxon>Trebouxiophyceae</taxon>
        <taxon>Chlorellales</taxon>
        <taxon>Chlorellaceae</taxon>
        <taxon>Auxenochlorella</taxon>
    </lineage>
</organism>
<comment type="subcellular location">
    <subcellularLocation>
        <location evidence="5">Plastid</location>
        <location evidence="5">Chloroplast membrane</location>
        <topology evidence="5">Peripheral membrane protein</topology>
    </subcellularLocation>
</comment>
<keyword evidence="11" id="KW-0934">Plastid</keyword>
<keyword evidence="9" id="KW-0150">Chloroplast</keyword>
<dbReference type="Gene3D" id="3.50.50.60">
    <property type="entry name" value="FAD/NAD(P)-binding domain"/>
    <property type="match status" value="2"/>
</dbReference>
<dbReference type="Pfam" id="PF01593">
    <property type="entry name" value="Amino_oxidase"/>
    <property type="match status" value="1"/>
</dbReference>
<evidence type="ECO:0000256" key="17">
    <source>
        <dbReference type="ARBA" id="ARBA00023136"/>
    </source>
</evidence>
<evidence type="ECO:0000256" key="12">
    <source>
        <dbReference type="ARBA" id="ARBA00022746"/>
    </source>
</evidence>
<dbReference type="SUPFAM" id="SSF51905">
    <property type="entry name" value="FAD/NAD(P)-binding domain"/>
    <property type="match status" value="1"/>
</dbReference>
<comment type="cofactor">
    <cofactor evidence="3">
        <name>NADP(+)</name>
        <dbReference type="ChEBI" id="CHEBI:58349"/>
    </cofactor>
</comment>
<dbReference type="PANTHER" id="PTHR46313">
    <property type="match status" value="1"/>
</dbReference>
<dbReference type="InterPro" id="IPR036188">
    <property type="entry name" value="FAD/NAD-bd_sf"/>
</dbReference>
<evidence type="ECO:0000256" key="4">
    <source>
        <dbReference type="ARBA" id="ARBA00001974"/>
    </source>
</evidence>
<evidence type="ECO:0000256" key="7">
    <source>
        <dbReference type="ARBA" id="ARBA00005855"/>
    </source>
</evidence>
<gene>
    <name evidence="21" type="ORF">g.31139</name>
</gene>
<proteinExistence type="inferred from homology"/>
<evidence type="ECO:0000256" key="8">
    <source>
        <dbReference type="ARBA" id="ARBA00012419"/>
    </source>
</evidence>
<sequence>MQRPCGFASPRQGHLLVCRPTQRPFTTSRPRPLDKISNAQHQTRGGSRRNPVVQAVVLSPSVQGAAPSAEAGKKGYDAIIIGAGMGGLTAASQLAVRGAKVLVLERYTIPGGSAGHFKREGYTFDVGSSMMFGFGKEGTTNLMTRALESVGKHLDTIPDPTQIHYHLPVSKAHPDGLHVRVWRDYEEFVEELTACFPHEAKGIRGFYGECWKVFNALNSLELKSLEEPRYLLQQFVRAPLACLTLAAYVGVNAGDVARKHIKDPELLKFIDIECYCWSTVAAVDTPMINAGMVFCDRHYGGINYPKGGVGRIAELLVDGIEERGGEVRYRAGVQRILVENAPADGDPGEQSSRAVGVVLTDGTEIRAKTVISNATRWDTFGRLISEEQMPEAEKLFRGRYKLAPSFLSIHAGVKEQVLPPGTDCHHIVVEDWARMEEPLGTLFVSIPSLLDAGLSPEGTHLFHAFAPDWVADWTGLEPKAYEAKKERTADAIFKRLEAAFPGLAEATVYREVGSPRTHRRFLNRKDGSYGPIPSRRPRGMLGMPFNRTAIPGLYCVGDSTFPGQGVNAVVFSGFGCGHRVACDLGLEQGFPALDGPYNMLLGAIRDRV</sequence>
<dbReference type="InterPro" id="IPR045892">
    <property type="entry name" value="CrtISO-like"/>
</dbReference>
<name>A0A1D1ZRU0_AUXPR</name>
<dbReference type="EC" id="5.2.1.13" evidence="8"/>
<dbReference type="NCBIfam" id="TIGR02730">
    <property type="entry name" value="carot_isom"/>
    <property type="match status" value="1"/>
</dbReference>
<evidence type="ECO:0000256" key="10">
    <source>
        <dbReference type="ARBA" id="ARBA00022630"/>
    </source>
</evidence>
<comment type="pathway">
    <text evidence="6">Carotenoid biosynthesis; lycopene biosynthesis.</text>
</comment>
<evidence type="ECO:0000313" key="21">
    <source>
        <dbReference type="EMBL" id="JAT69668.1"/>
    </source>
</evidence>
<comment type="cofactor">
    <cofactor evidence="2">
        <name>NAD(+)</name>
        <dbReference type="ChEBI" id="CHEBI:57540"/>
    </cofactor>
</comment>
<evidence type="ECO:0000256" key="11">
    <source>
        <dbReference type="ARBA" id="ARBA00022640"/>
    </source>
</evidence>
<evidence type="ECO:0000256" key="1">
    <source>
        <dbReference type="ARBA" id="ARBA00000004"/>
    </source>
</evidence>
<evidence type="ECO:0000256" key="5">
    <source>
        <dbReference type="ARBA" id="ARBA00004258"/>
    </source>
</evidence>
<feature type="region of interest" description="Disordered" evidence="19">
    <location>
        <begin position="22"/>
        <end position="49"/>
    </location>
</feature>
<evidence type="ECO:0000256" key="13">
    <source>
        <dbReference type="ARBA" id="ARBA00022827"/>
    </source>
</evidence>
<evidence type="ECO:0000256" key="16">
    <source>
        <dbReference type="ARBA" id="ARBA00023027"/>
    </source>
</evidence>
<evidence type="ECO:0000256" key="19">
    <source>
        <dbReference type="SAM" id="MobiDB-lite"/>
    </source>
</evidence>
<comment type="similarity">
    <text evidence="7">Belongs to the carotenoid/retinoid oxidoreductase family. CrtISO subfamily.</text>
</comment>
<evidence type="ECO:0000256" key="2">
    <source>
        <dbReference type="ARBA" id="ARBA00001911"/>
    </source>
</evidence>
<comment type="cofactor">
    <cofactor evidence="4">
        <name>FAD</name>
        <dbReference type="ChEBI" id="CHEBI:57692"/>
    </cofactor>
</comment>
<dbReference type="InterPro" id="IPR002937">
    <property type="entry name" value="Amino_oxidase"/>
</dbReference>
<protein>
    <recommendedName>
        <fullName evidence="8">prolycopene isomerase</fullName>
        <ecNumber evidence="8">5.2.1.13</ecNumber>
    </recommendedName>
</protein>
<dbReference type="GO" id="GO:0046608">
    <property type="term" value="F:carotenoid isomerase activity"/>
    <property type="evidence" value="ECO:0007669"/>
    <property type="project" value="InterPro"/>
</dbReference>
<keyword evidence="15" id="KW-0809">Transit peptide</keyword>
<comment type="catalytic activity">
    <reaction evidence="1">
        <text>7,7',9,9'-tetra-cis-lycopene = all-trans-lycopene</text>
        <dbReference type="Rhea" id="RHEA:30971"/>
        <dbReference type="ChEBI" id="CHEBI:15948"/>
        <dbReference type="ChEBI" id="CHEBI:62466"/>
        <dbReference type="EC" id="5.2.1.13"/>
    </reaction>
</comment>
<evidence type="ECO:0000259" key="20">
    <source>
        <dbReference type="Pfam" id="PF01593"/>
    </source>
</evidence>
<dbReference type="PANTHER" id="PTHR46313:SF3">
    <property type="entry name" value="PROLYCOPENE ISOMERASE, CHLOROPLASTIC"/>
    <property type="match status" value="1"/>
</dbReference>
<dbReference type="GO" id="GO:0016117">
    <property type="term" value="P:carotenoid biosynthetic process"/>
    <property type="evidence" value="ECO:0007669"/>
    <property type="project" value="UniProtKB-KW"/>
</dbReference>
<dbReference type="EMBL" id="GDKF01008954">
    <property type="protein sequence ID" value="JAT69668.1"/>
    <property type="molecule type" value="Transcribed_RNA"/>
</dbReference>
<keyword evidence="14" id="KW-0521">NADP</keyword>
<evidence type="ECO:0000256" key="18">
    <source>
        <dbReference type="ARBA" id="ARBA00023235"/>
    </source>
</evidence>
<dbReference type="AlphaFoldDB" id="A0A1D1ZRU0"/>
<accession>A0A1D1ZRU0</accession>